<dbReference type="Proteomes" id="UP001501310">
    <property type="component" value="Unassembled WGS sequence"/>
</dbReference>
<evidence type="ECO:0000313" key="2">
    <source>
        <dbReference type="EMBL" id="GAA3996694.1"/>
    </source>
</evidence>
<dbReference type="EMBL" id="BAAAZD010000001">
    <property type="protein sequence ID" value="GAA3996694.1"/>
    <property type="molecule type" value="Genomic_DNA"/>
</dbReference>
<feature type="region of interest" description="Disordered" evidence="1">
    <location>
        <begin position="64"/>
        <end position="100"/>
    </location>
</feature>
<accession>A0ABP7RFI0</accession>
<comment type="caution">
    <text evidence="2">The sequence shown here is derived from an EMBL/GenBank/DDBJ whole genome shotgun (WGS) entry which is preliminary data.</text>
</comment>
<protein>
    <submittedName>
        <fullName evidence="2">Uncharacterized protein</fullName>
    </submittedName>
</protein>
<proteinExistence type="predicted"/>
<name>A0ABP7RFI0_9SPHN</name>
<organism evidence="2 3">
    <name type="scientific">Sphingomonas humi</name>
    <dbReference type="NCBI Taxonomy" id="335630"/>
    <lineage>
        <taxon>Bacteria</taxon>
        <taxon>Pseudomonadati</taxon>
        <taxon>Pseudomonadota</taxon>
        <taxon>Alphaproteobacteria</taxon>
        <taxon>Sphingomonadales</taxon>
        <taxon>Sphingomonadaceae</taxon>
        <taxon>Sphingomonas</taxon>
    </lineage>
</organism>
<keyword evidence="3" id="KW-1185">Reference proteome</keyword>
<reference evidence="3" key="1">
    <citation type="journal article" date="2019" name="Int. J. Syst. Evol. Microbiol.">
        <title>The Global Catalogue of Microorganisms (GCM) 10K type strain sequencing project: providing services to taxonomists for standard genome sequencing and annotation.</title>
        <authorList>
            <consortium name="The Broad Institute Genomics Platform"/>
            <consortium name="The Broad Institute Genome Sequencing Center for Infectious Disease"/>
            <person name="Wu L."/>
            <person name="Ma J."/>
        </authorList>
    </citation>
    <scope>NUCLEOTIDE SEQUENCE [LARGE SCALE GENOMIC DNA]</scope>
    <source>
        <strain evidence="3">JCM 16603</strain>
    </source>
</reference>
<gene>
    <name evidence="2" type="ORF">GCM10022211_02240</name>
</gene>
<sequence>MSAGGRGPARRCPTGLGDDIAAVAEEVEGGNAERLRDLQRALQRKPFGIAAAAFAKIIEEMNRAPSDDCDLDPPGVRPRAAVEEDLDGRRGQVTGKIRHAPLYKKQADGRTLVSQS</sequence>
<evidence type="ECO:0000256" key="1">
    <source>
        <dbReference type="SAM" id="MobiDB-lite"/>
    </source>
</evidence>
<evidence type="ECO:0000313" key="3">
    <source>
        <dbReference type="Proteomes" id="UP001501310"/>
    </source>
</evidence>